<dbReference type="SUPFAM" id="SSF103473">
    <property type="entry name" value="MFS general substrate transporter"/>
    <property type="match status" value="1"/>
</dbReference>
<evidence type="ECO:0000313" key="10">
    <source>
        <dbReference type="Proteomes" id="UP000005012"/>
    </source>
</evidence>
<feature type="transmembrane region" description="Helical" evidence="7">
    <location>
        <begin position="70"/>
        <end position="88"/>
    </location>
</feature>
<feature type="transmembrane region" description="Helical" evidence="7">
    <location>
        <begin position="255"/>
        <end position="275"/>
    </location>
</feature>
<feature type="transmembrane region" description="Helical" evidence="7">
    <location>
        <begin position="348"/>
        <end position="369"/>
    </location>
</feature>
<protein>
    <submittedName>
        <fullName evidence="9">Xanthosine permease</fullName>
    </submittedName>
</protein>
<feature type="transmembrane region" description="Helical" evidence="7">
    <location>
        <begin position="94"/>
        <end position="114"/>
    </location>
</feature>
<feature type="transmembrane region" description="Helical" evidence="7">
    <location>
        <begin position="135"/>
        <end position="153"/>
    </location>
</feature>
<feature type="transmembrane region" description="Helical" evidence="7">
    <location>
        <begin position="12"/>
        <end position="30"/>
    </location>
</feature>
<dbReference type="PROSITE" id="PS50850">
    <property type="entry name" value="MFS"/>
    <property type="match status" value="1"/>
</dbReference>
<keyword evidence="5 7" id="KW-1133">Transmembrane helix</keyword>
<evidence type="ECO:0000256" key="1">
    <source>
        <dbReference type="ARBA" id="ARBA00004651"/>
    </source>
</evidence>
<dbReference type="Pfam" id="PF03825">
    <property type="entry name" value="Nuc_H_symport"/>
    <property type="match status" value="1"/>
</dbReference>
<dbReference type="PATRIC" id="fig|1157951.4.peg.2492"/>
<name>A0A140NN42_PROSM</name>
<dbReference type="InterPro" id="IPR020846">
    <property type="entry name" value="MFS_dom"/>
</dbReference>
<evidence type="ECO:0000256" key="3">
    <source>
        <dbReference type="ARBA" id="ARBA00022475"/>
    </source>
</evidence>
<evidence type="ECO:0000256" key="4">
    <source>
        <dbReference type="ARBA" id="ARBA00022692"/>
    </source>
</evidence>
<feature type="transmembrane region" description="Helical" evidence="7">
    <location>
        <begin position="306"/>
        <end position="327"/>
    </location>
</feature>
<dbReference type="OrthoDB" id="9783013at2"/>
<dbReference type="Proteomes" id="UP000005012">
    <property type="component" value="Chromosome"/>
</dbReference>
<keyword evidence="4 7" id="KW-0812">Transmembrane</keyword>
<proteinExistence type="predicted"/>
<evidence type="ECO:0000256" key="5">
    <source>
        <dbReference type="ARBA" id="ARBA00022989"/>
    </source>
</evidence>
<dbReference type="Gene3D" id="1.20.1250.20">
    <property type="entry name" value="MFS general substrate transporter like domains"/>
    <property type="match status" value="2"/>
</dbReference>
<feature type="transmembrane region" description="Helical" evidence="7">
    <location>
        <begin position="159"/>
        <end position="180"/>
    </location>
</feature>
<keyword evidence="6 7" id="KW-0472">Membrane</keyword>
<reference evidence="9 10" key="1">
    <citation type="journal article" date="2012" name="J. Bacteriol.">
        <title>Complete Genome Sequence of Providencia stuartii Clinical Isolate MRSN 2154.</title>
        <authorList>
            <person name="Clifford R.J."/>
            <person name="Hang J."/>
            <person name="Riley M.C."/>
            <person name="Onmus-Leone F."/>
            <person name="Kuschner R.A."/>
            <person name="Lesho E.P."/>
            <person name="Waterman P.E."/>
        </authorList>
    </citation>
    <scope>NUCLEOTIDE SEQUENCE [LARGE SCALE GENOMIC DNA]</scope>
    <source>
        <strain evidence="9 10">MRSN 2154</strain>
    </source>
</reference>
<dbReference type="EMBL" id="CP003488">
    <property type="protein sequence ID" value="AFH94321.1"/>
    <property type="molecule type" value="Genomic_DNA"/>
</dbReference>
<evidence type="ECO:0000256" key="7">
    <source>
        <dbReference type="SAM" id="Phobius"/>
    </source>
</evidence>
<sequence length="414" mass="46883">MSIITRLKIVSFLQFFIWGSWLVTFASYMLNTLHFKGGDVGLIFSTLGIASLCSPILIGLIADKINNRKLVYVTTHLISAFFLILMAHSSSFSLLFLMTLFHLLFYMPTMSICNSIIFETIGKEKLNSEEYFPKIRVYGTVGFISAMWIISLLELETSYYQLYIAAIASVILSIYSIVFISINNHSKSVIDAPHAFEFSDLKILFGKPQVVVFLFFSMLLGSVLQITNTLGVPFLQDLSELPEAKNSIFSAHPTIFLSISQFSEVLFILLLPLLLRHIKIEKILLLSMIAWILRFGLFAYGDFTYIGTMVLFLSMIIYGCAFDFFNISGSLFLEKEITPEFRSTAQGVFTTLVNGFGTFLGAILSGWVLDLNTTNGVVDWKMFWIIFTSYTLVFTLAYVVYLIFTKNNVKKIHV</sequence>
<dbReference type="InterPro" id="IPR004740">
    <property type="entry name" value="Nuc_H_symport"/>
</dbReference>
<dbReference type="GO" id="GO:0015213">
    <property type="term" value="F:uridine transmembrane transporter activity"/>
    <property type="evidence" value="ECO:0007669"/>
    <property type="project" value="TreeGrafter"/>
</dbReference>
<evidence type="ECO:0000256" key="2">
    <source>
        <dbReference type="ARBA" id="ARBA00022448"/>
    </source>
</evidence>
<dbReference type="PANTHER" id="PTHR23522">
    <property type="entry name" value="BLL5896 PROTEIN"/>
    <property type="match status" value="1"/>
</dbReference>
<organism evidence="9 10">
    <name type="scientific">Providencia stuartii (strain MRSN 2154)</name>
    <dbReference type="NCBI Taxonomy" id="1157951"/>
    <lineage>
        <taxon>Bacteria</taxon>
        <taxon>Pseudomonadati</taxon>
        <taxon>Pseudomonadota</taxon>
        <taxon>Gammaproteobacteria</taxon>
        <taxon>Enterobacterales</taxon>
        <taxon>Morganellaceae</taxon>
        <taxon>Providencia</taxon>
    </lineage>
</organism>
<keyword evidence="2" id="KW-0813">Transport</keyword>
<keyword evidence="3" id="KW-1003">Cell membrane</keyword>
<dbReference type="RefSeq" id="WP_014657348.1">
    <property type="nucleotide sequence ID" value="NC_017731.1"/>
</dbReference>
<evidence type="ECO:0000256" key="6">
    <source>
        <dbReference type="ARBA" id="ARBA00023136"/>
    </source>
</evidence>
<evidence type="ECO:0000259" key="8">
    <source>
        <dbReference type="PROSITE" id="PS50850"/>
    </source>
</evidence>
<evidence type="ECO:0000313" key="9">
    <source>
        <dbReference type="EMBL" id="AFH94321.1"/>
    </source>
</evidence>
<accession>A0A140NN42</accession>
<reference evidence="10" key="2">
    <citation type="submission" date="2012-04" db="EMBL/GenBank/DDBJ databases">
        <title>Complete genome sequence of Providencia stuartii clinical isolate MRSN 2154.</title>
        <authorList>
            <person name="Clifford R.J."/>
            <person name="Hang J."/>
            <person name="Riley M.C."/>
            <person name="Onmus-Leone F."/>
            <person name="Kuschner R.A."/>
            <person name="Lesho E.P."/>
            <person name="Waterman P.E."/>
        </authorList>
    </citation>
    <scope>NUCLEOTIDE SEQUENCE [LARGE SCALE GENOMIC DNA]</scope>
    <source>
        <strain evidence="10">MRSN 2154</strain>
    </source>
</reference>
<feature type="transmembrane region" description="Helical" evidence="7">
    <location>
        <begin position="42"/>
        <end position="63"/>
    </location>
</feature>
<dbReference type="HOGENOM" id="CLU_013133_1_2_6"/>
<feature type="transmembrane region" description="Helical" evidence="7">
    <location>
        <begin position="381"/>
        <end position="404"/>
    </location>
</feature>
<dbReference type="AlphaFoldDB" id="A0A140NN42"/>
<comment type="subcellular location">
    <subcellularLocation>
        <location evidence="1">Cell membrane</location>
        <topology evidence="1">Multi-pass membrane protein</topology>
    </subcellularLocation>
</comment>
<dbReference type="PANTHER" id="PTHR23522:SF4">
    <property type="entry name" value="NUCLEOSIDE PERMEASE NUPG-RELATED"/>
    <property type="match status" value="1"/>
</dbReference>
<dbReference type="GO" id="GO:0015212">
    <property type="term" value="F:cytidine transmembrane transporter activity"/>
    <property type="evidence" value="ECO:0007669"/>
    <property type="project" value="TreeGrafter"/>
</dbReference>
<dbReference type="GO" id="GO:0005886">
    <property type="term" value="C:plasma membrane"/>
    <property type="evidence" value="ECO:0007669"/>
    <property type="project" value="UniProtKB-SubCell"/>
</dbReference>
<gene>
    <name evidence="9" type="ordered locus">S70_12370</name>
</gene>
<feature type="transmembrane region" description="Helical" evidence="7">
    <location>
        <begin position="210"/>
        <end position="235"/>
    </location>
</feature>
<feature type="domain" description="Major facilitator superfamily (MFS) profile" evidence="8">
    <location>
        <begin position="1"/>
        <end position="409"/>
    </location>
</feature>
<feature type="transmembrane region" description="Helical" evidence="7">
    <location>
        <begin position="282"/>
        <end position="300"/>
    </location>
</feature>
<dbReference type="InterPro" id="IPR036259">
    <property type="entry name" value="MFS_trans_sf"/>
</dbReference>
<dbReference type="KEGG" id="psi:S70_12370"/>